<dbReference type="InterPro" id="IPR033745">
    <property type="entry name" value="Fis1_cytosol"/>
</dbReference>
<dbReference type="InterPro" id="IPR028058">
    <property type="entry name" value="Fis1_TPR_N"/>
</dbReference>
<dbReference type="OrthoDB" id="421154at2759"/>
<sequence>MSSLPLAVDAETPLADLELDVLRRQYEREGQQVTVQTKFNYAWGLVKSNYRKDQEKGVSYLLEIYQQAPDRQRECLYYLALGFFKLGNYAEARRFNDTLLAFEPSNDQALSLRGLIDAKVSRDGLFGIALVGGVVAAGALLVATLLRRK</sequence>
<proteinExistence type="inferred from homology"/>
<dbReference type="GO" id="GO:0000266">
    <property type="term" value="P:mitochondrial fission"/>
    <property type="evidence" value="ECO:0007669"/>
    <property type="project" value="UniProtKB-UniRule"/>
</dbReference>
<evidence type="ECO:0000256" key="1">
    <source>
        <dbReference type="ARBA" id="ARBA00004572"/>
    </source>
</evidence>
<keyword evidence="6 12" id="KW-1000">Mitochondrion outer membrane</keyword>
<dbReference type="CDD" id="cd12212">
    <property type="entry name" value="Fis1"/>
    <property type="match status" value="1"/>
</dbReference>
<evidence type="ECO:0000313" key="14">
    <source>
        <dbReference type="EMBL" id="KAJ1968624.1"/>
    </source>
</evidence>
<evidence type="ECO:0000256" key="3">
    <source>
        <dbReference type="ARBA" id="ARBA00014314"/>
    </source>
</evidence>
<keyword evidence="4 13" id="KW-0812">Transmembrane</keyword>
<dbReference type="SUPFAM" id="SSF48452">
    <property type="entry name" value="TPR-like"/>
    <property type="match status" value="1"/>
</dbReference>
<keyword evidence="5" id="KW-0677">Repeat</keyword>
<dbReference type="EMBL" id="JANBPY010000156">
    <property type="protein sequence ID" value="KAJ1968624.1"/>
    <property type="molecule type" value="Genomic_DNA"/>
</dbReference>
<comment type="similarity">
    <text evidence="2 12">Belongs to the FIS1 family.</text>
</comment>
<evidence type="ECO:0000256" key="11">
    <source>
        <dbReference type="ARBA" id="ARBA00025016"/>
    </source>
</evidence>
<evidence type="ECO:0000256" key="9">
    <source>
        <dbReference type="ARBA" id="ARBA00023128"/>
    </source>
</evidence>
<dbReference type="PANTHER" id="PTHR13247:SF0">
    <property type="entry name" value="MITOCHONDRIAL FISSION 1 PROTEIN"/>
    <property type="match status" value="1"/>
</dbReference>
<accession>A0A9W8AYQ1</accession>
<protein>
    <recommendedName>
        <fullName evidence="3 12">Mitochondrial fission 1 protein</fullName>
    </recommendedName>
</protein>
<dbReference type="GO" id="GO:0016559">
    <property type="term" value="P:peroxisome fission"/>
    <property type="evidence" value="ECO:0007669"/>
    <property type="project" value="TreeGrafter"/>
</dbReference>
<reference evidence="14" key="1">
    <citation type="submission" date="2022-07" db="EMBL/GenBank/DDBJ databases">
        <title>Phylogenomic reconstructions and comparative analyses of Kickxellomycotina fungi.</title>
        <authorList>
            <person name="Reynolds N.K."/>
            <person name="Stajich J.E."/>
            <person name="Barry K."/>
            <person name="Grigoriev I.V."/>
            <person name="Crous P."/>
            <person name="Smith M.E."/>
        </authorList>
    </citation>
    <scope>NUCLEOTIDE SEQUENCE</scope>
    <source>
        <strain evidence="14">RSA 1196</strain>
    </source>
</reference>
<evidence type="ECO:0000256" key="4">
    <source>
        <dbReference type="ARBA" id="ARBA00022692"/>
    </source>
</evidence>
<evidence type="ECO:0000256" key="7">
    <source>
        <dbReference type="ARBA" id="ARBA00022803"/>
    </source>
</evidence>
<organism evidence="14 15">
    <name type="scientific">Dispira parvispora</name>
    <dbReference type="NCBI Taxonomy" id="1520584"/>
    <lineage>
        <taxon>Eukaryota</taxon>
        <taxon>Fungi</taxon>
        <taxon>Fungi incertae sedis</taxon>
        <taxon>Zoopagomycota</taxon>
        <taxon>Kickxellomycotina</taxon>
        <taxon>Dimargaritomycetes</taxon>
        <taxon>Dimargaritales</taxon>
        <taxon>Dimargaritaceae</taxon>
        <taxon>Dispira</taxon>
    </lineage>
</organism>
<evidence type="ECO:0000256" key="12">
    <source>
        <dbReference type="PIRNR" id="PIRNR008835"/>
    </source>
</evidence>
<evidence type="ECO:0000256" key="5">
    <source>
        <dbReference type="ARBA" id="ARBA00022737"/>
    </source>
</evidence>
<dbReference type="PANTHER" id="PTHR13247">
    <property type="entry name" value="TETRATRICOPEPTIDE REPEAT PROTEIN 11 TPR REPEAT PROTEIN 11"/>
    <property type="match status" value="1"/>
</dbReference>
<dbReference type="Pfam" id="PF14853">
    <property type="entry name" value="Fis1_TPR_C"/>
    <property type="match status" value="1"/>
</dbReference>
<keyword evidence="9 12" id="KW-0496">Mitochondrion</keyword>
<gene>
    <name evidence="14" type="primary">FIS1</name>
    <name evidence="14" type="ORF">IWQ62_001135</name>
</gene>
<keyword evidence="15" id="KW-1185">Reference proteome</keyword>
<comment type="function">
    <text evidence="11">Has a role in mitochondrial fission. Has a role in outer membrane fission but not matrix separation.</text>
</comment>
<dbReference type="FunFam" id="1.25.40.10:FF:000179">
    <property type="entry name" value="Mitochondrial fission 1 protein"/>
    <property type="match status" value="1"/>
</dbReference>
<evidence type="ECO:0000256" key="10">
    <source>
        <dbReference type="ARBA" id="ARBA00023136"/>
    </source>
</evidence>
<keyword evidence="8 13" id="KW-1133">Transmembrane helix</keyword>
<feature type="transmembrane region" description="Helical" evidence="13">
    <location>
        <begin position="125"/>
        <end position="146"/>
    </location>
</feature>
<keyword evidence="10 12" id="KW-0472">Membrane</keyword>
<name>A0A9W8AYQ1_9FUNG</name>
<dbReference type="GO" id="GO:0005778">
    <property type="term" value="C:peroxisomal membrane"/>
    <property type="evidence" value="ECO:0007669"/>
    <property type="project" value="TreeGrafter"/>
</dbReference>
<dbReference type="PIRSF" id="PIRSF008835">
    <property type="entry name" value="TPR_repeat_11_Fis1"/>
    <property type="match status" value="1"/>
</dbReference>
<dbReference type="InterPro" id="IPR016543">
    <property type="entry name" value="Fis1"/>
</dbReference>
<comment type="caution">
    <text evidence="14">The sequence shown here is derived from an EMBL/GenBank/DDBJ whole genome shotgun (WGS) entry which is preliminary data.</text>
</comment>
<evidence type="ECO:0000256" key="6">
    <source>
        <dbReference type="ARBA" id="ARBA00022787"/>
    </source>
</evidence>
<evidence type="ECO:0000256" key="2">
    <source>
        <dbReference type="ARBA" id="ARBA00008937"/>
    </source>
</evidence>
<dbReference type="Pfam" id="PF14852">
    <property type="entry name" value="Fis1_TPR_N"/>
    <property type="match status" value="1"/>
</dbReference>
<evidence type="ECO:0000256" key="13">
    <source>
        <dbReference type="SAM" id="Phobius"/>
    </source>
</evidence>
<dbReference type="GO" id="GO:0000422">
    <property type="term" value="P:autophagy of mitochondrion"/>
    <property type="evidence" value="ECO:0007669"/>
    <property type="project" value="TreeGrafter"/>
</dbReference>
<keyword evidence="7" id="KW-0802">TPR repeat</keyword>
<evidence type="ECO:0000256" key="8">
    <source>
        <dbReference type="ARBA" id="ARBA00022989"/>
    </source>
</evidence>
<dbReference type="Proteomes" id="UP001150925">
    <property type="component" value="Unassembled WGS sequence"/>
</dbReference>
<dbReference type="AlphaFoldDB" id="A0A9W8AYQ1"/>
<evidence type="ECO:0000313" key="15">
    <source>
        <dbReference type="Proteomes" id="UP001150925"/>
    </source>
</evidence>
<dbReference type="Gene3D" id="1.25.40.10">
    <property type="entry name" value="Tetratricopeptide repeat domain"/>
    <property type="match status" value="1"/>
</dbReference>
<comment type="domain">
    <text evidence="12">The C-terminus is required for mitochondrial localization, while the N-terminus is necessary for mitochondrial fission.</text>
</comment>
<dbReference type="InterPro" id="IPR028061">
    <property type="entry name" value="Fis1_TPR_C"/>
</dbReference>
<comment type="subcellular location">
    <subcellularLocation>
        <location evidence="1">Mitochondrion outer membrane</location>
        <topology evidence="1">Single-pass membrane protein</topology>
    </subcellularLocation>
</comment>
<dbReference type="GO" id="GO:0005741">
    <property type="term" value="C:mitochondrial outer membrane"/>
    <property type="evidence" value="ECO:0007669"/>
    <property type="project" value="UniProtKB-SubCell"/>
</dbReference>
<dbReference type="InterPro" id="IPR011990">
    <property type="entry name" value="TPR-like_helical_dom_sf"/>
</dbReference>